<keyword evidence="14" id="KW-1185">Reference proteome</keyword>
<reference evidence="10 14" key="3">
    <citation type="submission" date="2019-11" db="EMBL/GenBank/DDBJ databases">
        <title>Green- and brown-colored morphotypes of Chlorobia in the stratified aquatic ecosystems of Kandalaksha Gulf (White Sea): A model for study of the accessory genome evolution.</title>
        <authorList>
            <person name="Grouzdev D.S."/>
        </authorList>
    </citation>
    <scope>NUCLEOTIDE SEQUENCE [LARGE SCALE GENOMIC DNA]</scope>
    <source>
        <strain evidence="10 14">ZM</strain>
    </source>
</reference>
<comment type="function">
    <text evidence="2 6">The glycine cleavage system catalyzes the degradation of glycine. The P protein binds the alpha-amino group of glycine through its pyridoxal phosphate cofactor; CO(2) is released and the remaining methylamine moiety is then transferred to the lipoamide cofactor of the H protein.</text>
</comment>
<dbReference type="EMBL" id="WUBZ01000001">
    <property type="protein sequence ID" value="MWV53462.1"/>
    <property type="molecule type" value="Genomic_DNA"/>
</dbReference>
<dbReference type="InterPro" id="IPR020581">
    <property type="entry name" value="GDC_P"/>
</dbReference>
<dbReference type="FunFam" id="3.40.640.10:FF:000224">
    <property type="entry name" value="Probable glycine dehydrogenase (decarboxylating) subunit 2"/>
    <property type="match status" value="1"/>
</dbReference>
<dbReference type="HAMAP" id="MF_00713">
    <property type="entry name" value="GcvPB"/>
    <property type="match status" value="1"/>
</dbReference>
<dbReference type="Pfam" id="PF21478">
    <property type="entry name" value="GcvP2_C"/>
    <property type="match status" value="1"/>
</dbReference>
<dbReference type="Pfam" id="PF02347">
    <property type="entry name" value="GDC-P"/>
    <property type="match status" value="1"/>
</dbReference>
<dbReference type="FunFam" id="3.90.1150.10:FF:000014">
    <property type="entry name" value="Probable glycine dehydrogenase (decarboxylating) subunit 2"/>
    <property type="match status" value="1"/>
</dbReference>
<dbReference type="GO" id="GO:0004375">
    <property type="term" value="F:glycine dehydrogenase (decarboxylating) activity"/>
    <property type="evidence" value="ECO:0007669"/>
    <property type="project" value="UniProtKB-EC"/>
</dbReference>
<feature type="domain" description="Glycine cleavage system P-protein N-terminal" evidence="7">
    <location>
        <begin position="32"/>
        <end position="308"/>
    </location>
</feature>
<dbReference type="SUPFAM" id="SSF53383">
    <property type="entry name" value="PLP-dependent transferases"/>
    <property type="match status" value="1"/>
</dbReference>
<dbReference type="PANTHER" id="PTHR11773">
    <property type="entry name" value="GLYCINE DEHYDROGENASE, DECARBOXYLATING"/>
    <property type="match status" value="1"/>
</dbReference>
<dbReference type="Proteomes" id="UP000489351">
    <property type="component" value="Unassembled WGS sequence"/>
</dbReference>
<comment type="similarity">
    <text evidence="6">Belongs to the GcvP family. C-terminal subunit subfamily.</text>
</comment>
<dbReference type="InterPro" id="IPR023012">
    <property type="entry name" value="GcvPB"/>
</dbReference>
<dbReference type="RefSeq" id="WP_011889446.1">
    <property type="nucleotide sequence ID" value="NZ_CP041698.1"/>
</dbReference>
<dbReference type="InterPro" id="IPR049315">
    <property type="entry name" value="GDC-P_N"/>
</dbReference>
<dbReference type="PANTHER" id="PTHR11773:SF1">
    <property type="entry name" value="GLYCINE DEHYDROGENASE (DECARBOXYLATING), MITOCHONDRIAL"/>
    <property type="match status" value="1"/>
</dbReference>
<dbReference type="Proteomes" id="UP000327458">
    <property type="component" value="Unassembled WGS sequence"/>
</dbReference>
<dbReference type="GO" id="GO:0005960">
    <property type="term" value="C:glycine cleavage complex"/>
    <property type="evidence" value="ECO:0007669"/>
    <property type="project" value="TreeGrafter"/>
</dbReference>
<dbReference type="InterPro" id="IPR015422">
    <property type="entry name" value="PyrdxlP-dep_Trfase_small"/>
</dbReference>
<evidence type="ECO:0000313" key="9">
    <source>
        <dbReference type="EMBL" id="KAA6231850.1"/>
    </source>
</evidence>
<dbReference type="EMBL" id="RXYK01000014">
    <property type="protein sequence ID" value="RTY36281.1"/>
    <property type="molecule type" value="Genomic_DNA"/>
</dbReference>
<dbReference type="EC" id="1.4.4.2" evidence="6"/>
<comment type="caution">
    <text evidence="11">The sequence shown here is derived from an EMBL/GenBank/DDBJ whole genome shotgun (WGS) entry which is preliminary data.</text>
</comment>
<dbReference type="EMBL" id="VMRG01000001">
    <property type="protein sequence ID" value="KAA6231850.1"/>
    <property type="molecule type" value="Genomic_DNA"/>
</dbReference>
<protein>
    <recommendedName>
        <fullName evidence="6">Probable glycine dehydrogenase (decarboxylating) subunit 2</fullName>
        <ecNumber evidence="6">1.4.4.2</ecNumber>
    </recommendedName>
    <alternativeName>
        <fullName evidence="6">Glycine cleavage system P-protein subunit 2</fullName>
    </alternativeName>
    <alternativeName>
        <fullName evidence="6">Glycine decarboxylase subunit 2</fullName>
    </alternativeName>
    <alternativeName>
        <fullName evidence="6">Glycine dehydrogenase (aminomethyl-transferring) subunit 2</fullName>
    </alternativeName>
</protein>
<comment type="catalytic activity">
    <reaction evidence="5 6">
        <text>N(6)-[(R)-lipoyl]-L-lysyl-[glycine-cleavage complex H protein] + glycine + H(+) = N(6)-[(R)-S(8)-aminomethyldihydrolipoyl]-L-lysyl-[glycine-cleavage complex H protein] + CO2</text>
        <dbReference type="Rhea" id="RHEA:24304"/>
        <dbReference type="Rhea" id="RHEA-COMP:10494"/>
        <dbReference type="Rhea" id="RHEA-COMP:10495"/>
        <dbReference type="ChEBI" id="CHEBI:15378"/>
        <dbReference type="ChEBI" id="CHEBI:16526"/>
        <dbReference type="ChEBI" id="CHEBI:57305"/>
        <dbReference type="ChEBI" id="CHEBI:83099"/>
        <dbReference type="ChEBI" id="CHEBI:83143"/>
        <dbReference type="EC" id="1.4.4.2"/>
    </reaction>
</comment>
<name>A0A3S0MPR1_CHLPH</name>
<feature type="modified residue" description="N6-(pyridoxal phosphate)lysine" evidence="6">
    <location>
        <position position="269"/>
    </location>
</feature>
<reference evidence="9 13" key="2">
    <citation type="submission" date="2019-07" db="EMBL/GenBank/DDBJ databases">
        <title>Draft genome Sequence of Chlorobium phaeovibrioides sp. strain PhvTcv-s14, from the Phylum Chlorobi.</title>
        <authorList>
            <person name="Babenko V."/>
            <person name="Boldyreva D."/>
            <person name="Kanygina A."/>
            <person name="Selezneva O."/>
            <person name="Akopiyan T."/>
            <person name="Lunina O."/>
        </authorList>
    </citation>
    <scope>NUCLEOTIDE SEQUENCE [LARGE SCALE GENOMIC DNA]</scope>
    <source>
        <strain evidence="9 13">GrTcv12</strain>
    </source>
</reference>
<dbReference type="InterPro" id="IPR015424">
    <property type="entry name" value="PyrdxlP-dep_Trfase"/>
</dbReference>
<dbReference type="NCBIfam" id="NF003346">
    <property type="entry name" value="PRK04366.1"/>
    <property type="match status" value="1"/>
</dbReference>
<evidence type="ECO:0000256" key="2">
    <source>
        <dbReference type="ARBA" id="ARBA00003788"/>
    </source>
</evidence>
<reference evidence="11 12" key="1">
    <citation type="submission" date="2018-12" db="EMBL/GenBank/DDBJ databases">
        <authorList>
            <person name="Lunina O.N."/>
            <person name="Grouzdev D.S."/>
            <person name="Gorlenko V.M."/>
            <person name="Savvichev A.S."/>
        </authorList>
    </citation>
    <scope>NUCLEOTIDE SEQUENCE [LARGE SCALE GENOMIC DNA]</scope>
    <source>
        <strain evidence="11 12">BrKhr-17</strain>
    </source>
</reference>
<keyword evidence="4 6" id="KW-0560">Oxidoreductase</keyword>
<evidence type="ECO:0000259" key="7">
    <source>
        <dbReference type="Pfam" id="PF02347"/>
    </source>
</evidence>
<dbReference type="InterPro" id="IPR049316">
    <property type="entry name" value="GDC-P_C"/>
</dbReference>
<evidence type="ECO:0000313" key="13">
    <source>
        <dbReference type="Proteomes" id="UP000327458"/>
    </source>
</evidence>
<evidence type="ECO:0000256" key="1">
    <source>
        <dbReference type="ARBA" id="ARBA00001933"/>
    </source>
</evidence>
<dbReference type="CDD" id="cd00613">
    <property type="entry name" value="GDC-P"/>
    <property type="match status" value="1"/>
</dbReference>
<dbReference type="OMA" id="FPLIVHE"/>
<dbReference type="GO" id="GO:0030170">
    <property type="term" value="F:pyridoxal phosphate binding"/>
    <property type="evidence" value="ECO:0007669"/>
    <property type="project" value="TreeGrafter"/>
</dbReference>
<dbReference type="GO" id="GO:0019464">
    <property type="term" value="P:glycine decarboxylation via glycine cleavage system"/>
    <property type="evidence" value="ECO:0007669"/>
    <property type="project" value="UniProtKB-UniRule"/>
</dbReference>
<comment type="subunit">
    <text evidence="6">The glycine cleavage system is composed of four proteins: P, T, L and H. In this organism, the P 'protein' is a heterodimer of two subunits.</text>
</comment>
<dbReference type="Proteomes" id="UP000279908">
    <property type="component" value="Unassembled WGS sequence"/>
</dbReference>
<evidence type="ECO:0000256" key="3">
    <source>
        <dbReference type="ARBA" id="ARBA00022898"/>
    </source>
</evidence>
<evidence type="ECO:0000256" key="4">
    <source>
        <dbReference type="ARBA" id="ARBA00023002"/>
    </source>
</evidence>
<accession>A0A3S0MPR1</accession>
<dbReference type="Gene3D" id="3.90.1150.10">
    <property type="entry name" value="Aspartate Aminotransferase, domain 1"/>
    <property type="match status" value="1"/>
</dbReference>
<dbReference type="AlphaFoldDB" id="A0A3S0MPR1"/>
<proteinExistence type="inferred from homology"/>
<feature type="domain" description="Glycine dehydrogenase C-terminal" evidence="8">
    <location>
        <begin position="353"/>
        <end position="458"/>
    </location>
</feature>
<evidence type="ECO:0000259" key="8">
    <source>
        <dbReference type="Pfam" id="PF21478"/>
    </source>
</evidence>
<sequence>MNEPLISDISRTGRKGYSLNSSDLIRTPHSQLIPGKFLRQSPAELPEVPESEVVRHFLRLSTLNYHVDKDMYPLGSCTMKYNPKINDETCSLEGFAALHPMQPESTVQGALQLMHELSGMLAEITGMASVTLQPAAGAHGELAGILLIKKYHEAQHSKRTTLLVVDSAHGTNPASAALAGYTIVSVKSNGIGRTDLNDLKEKLNGDVAALMLTNPNTIGLFEKEIVAIADMVHKNGSLLYMDGANMNALLGITRPGDMGFDVVHLNLHKTFSAPHGGGGPGSGPVGVCEKLIPHLPVPVIEKRATSEGARYHLTGDCPDSIGRMMNFHGNFAVLIRAYTYIRMLGAEGLRRVSENAIINANYLLSRLDGAYSLPYPKPVLHEFCLSGDLQKKSHGVRTLDIAKRLLDYGFHAPTIYFPLIVSEALMIEPTETESRETLDRFADAMLQIAKEAEECPETVLAAPETTPVRRLDEAMASRQLNICCR</sequence>
<evidence type="ECO:0000313" key="12">
    <source>
        <dbReference type="Proteomes" id="UP000279908"/>
    </source>
</evidence>
<dbReference type="InterPro" id="IPR015421">
    <property type="entry name" value="PyrdxlP-dep_Trfase_major"/>
</dbReference>
<evidence type="ECO:0000256" key="5">
    <source>
        <dbReference type="ARBA" id="ARBA00049026"/>
    </source>
</evidence>
<dbReference type="GO" id="GO:0005829">
    <property type="term" value="C:cytosol"/>
    <property type="evidence" value="ECO:0007669"/>
    <property type="project" value="TreeGrafter"/>
</dbReference>
<dbReference type="Gene3D" id="3.40.640.10">
    <property type="entry name" value="Type I PLP-dependent aspartate aminotransferase-like (Major domain)"/>
    <property type="match status" value="1"/>
</dbReference>
<keyword evidence="10" id="KW-0808">Transferase</keyword>
<evidence type="ECO:0000313" key="14">
    <source>
        <dbReference type="Proteomes" id="UP000489351"/>
    </source>
</evidence>
<dbReference type="GO" id="GO:0008483">
    <property type="term" value="F:transaminase activity"/>
    <property type="evidence" value="ECO:0007669"/>
    <property type="project" value="UniProtKB-KW"/>
</dbReference>
<evidence type="ECO:0000313" key="11">
    <source>
        <dbReference type="EMBL" id="RTY36281.1"/>
    </source>
</evidence>
<evidence type="ECO:0000256" key="6">
    <source>
        <dbReference type="HAMAP-Rule" id="MF_00713"/>
    </source>
</evidence>
<dbReference type="GO" id="GO:0016594">
    <property type="term" value="F:glycine binding"/>
    <property type="evidence" value="ECO:0007669"/>
    <property type="project" value="TreeGrafter"/>
</dbReference>
<evidence type="ECO:0000313" key="10">
    <source>
        <dbReference type="EMBL" id="MWV53462.1"/>
    </source>
</evidence>
<comment type="cofactor">
    <cofactor evidence="1 6">
        <name>pyridoxal 5'-phosphate</name>
        <dbReference type="ChEBI" id="CHEBI:597326"/>
    </cofactor>
</comment>
<dbReference type="Gene3D" id="6.20.440.10">
    <property type="match status" value="1"/>
</dbReference>
<gene>
    <name evidence="6" type="primary">gcvPB</name>
    <name evidence="11" type="ORF">EKD02_08490</name>
    <name evidence="9" type="ORF">FP507_01080</name>
    <name evidence="10" type="ORF">GJ685_00100</name>
</gene>
<organism evidence="11 12">
    <name type="scientific">Chlorobium phaeovibrioides</name>
    <dbReference type="NCBI Taxonomy" id="1094"/>
    <lineage>
        <taxon>Bacteria</taxon>
        <taxon>Pseudomonadati</taxon>
        <taxon>Chlorobiota</taxon>
        <taxon>Chlorobiia</taxon>
        <taxon>Chlorobiales</taxon>
        <taxon>Chlorobiaceae</taxon>
        <taxon>Chlorobium/Pelodictyon group</taxon>
        <taxon>Chlorobium</taxon>
    </lineage>
</organism>
<keyword evidence="10" id="KW-0032">Aminotransferase</keyword>
<keyword evidence="3 6" id="KW-0663">Pyridoxal phosphate</keyword>
<dbReference type="SMR" id="A0A3S0MPR1"/>